<dbReference type="PROSITE" id="PS51257">
    <property type="entry name" value="PROKAR_LIPOPROTEIN"/>
    <property type="match status" value="1"/>
</dbReference>
<feature type="chain" id="PRO_5046056635" description="Lipoprotein" evidence="1">
    <location>
        <begin position="28"/>
        <end position="177"/>
    </location>
</feature>
<evidence type="ECO:0008006" key="4">
    <source>
        <dbReference type="Google" id="ProtNLM"/>
    </source>
</evidence>
<gene>
    <name evidence="2" type="ORF">LZC95_45320</name>
</gene>
<protein>
    <recommendedName>
        <fullName evidence="4">Lipoprotein</fullName>
    </recommendedName>
</protein>
<evidence type="ECO:0000313" key="3">
    <source>
        <dbReference type="Proteomes" id="UP001379533"/>
    </source>
</evidence>
<name>A0ABZ2K4M7_9BACT</name>
<keyword evidence="3" id="KW-1185">Reference proteome</keyword>
<dbReference type="RefSeq" id="WP_394844263.1">
    <property type="nucleotide sequence ID" value="NZ_CP089982.1"/>
</dbReference>
<sequence>MKTNIATLFGACFLLLAACGGSSANRAGDGAGVTIAKFDETVFSVDAEVTRSGAPRDRGVDIPFDRISASDALAAACDTVRNCYNGPPVAVVVTTTFEQDGQAMTTHLDQPIAAVGTLIASCVEDRFRKVRVHQFSGDPVTASQKCRVGREVAWDCMYEDCGVIPSSPHPDLFPPFR</sequence>
<evidence type="ECO:0000313" key="2">
    <source>
        <dbReference type="EMBL" id="WXA93662.1"/>
    </source>
</evidence>
<keyword evidence="1" id="KW-0732">Signal</keyword>
<proteinExistence type="predicted"/>
<dbReference type="Proteomes" id="UP001379533">
    <property type="component" value="Chromosome"/>
</dbReference>
<accession>A0ABZ2K4M7</accession>
<dbReference type="EMBL" id="CP089982">
    <property type="protein sequence ID" value="WXA93662.1"/>
    <property type="molecule type" value="Genomic_DNA"/>
</dbReference>
<organism evidence="2 3">
    <name type="scientific">Pendulispora brunnea</name>
    <dbReference type="NCBI Taxonomy" id="2905690"/>
    <lineage>
        <taxon>Bacteria</taxon>
        <taxon>Pseudomonadati</taxon>
        <taxon>Myxococcota</taxon>
        <taxon>Myxococcia</taxon>
        <taxon>Myxococcales</taxon>
        <taxon>Sorangiineae</taxon>
        <taxon>Pendulisporaceae</taxon>
        <taxon>Pendulispora</taxon>
    </lineage>
</organism>
<reference evidence="2 3" key="1">
    <citation type="submission" date="2021-12" db="EMBL/GenBank/DDBJ databases">
        <title>Discovery of the Pendulisporaceae a myxobacterial family with distinct sporulation behavior and unique specialized metabolism.</title>
        <authorList>
            <person name="Garcia R."/>
            <person name="Popoff A."/>
            <person name="Bader C.D."/>
            <person name="Loehr J."/>
            <person name="Walesch S."/>
            <person name="Walt C."/>
            <person name="Boldt J."/>
            <person name="Bunk B."/>
            <person name="Haeckl F.J.F.P.J."/>
            <person name="Gunesch A.P."/>
            <person name="Birkelbach J."/>
            <person name="Nuebel U."/>
            <person name="Pietschmann T."/>
            <person name="Bach T."/>
            <person name="Mueller R."/>
        </authorList>
    </citation>
    <scope>NUCLEOTIDE SEQUENCE [LARGE SCALE GENOMIC DNA]</scope>
    <source>
        <strain evidence="2 3">MSr12523</strain>
    </source>
</reference>
<feature type="signal peptide" evidence="1">
    <location>
        <begin position="1"/>
        <end position="27"/>
    </location>
</feature>
<evidence type="ECO:0000256" key="1">
    <source>
        <dbReference type="SAM" id="SignalP"/>
    </source>
</evidence>